<keyword evidence="3" id="KW-1185">Reference proteome</keyword>
<dbReference type="RefSeq" id="WP_096258158.1">
    <property type="nucleotide sequence ID" value="NZ_BDME01000001.1"/>
</dbReference>
<comment type="caution">
    <text evidence="2">The sequence shown here is derived from an EMBL/GenBank/DDBJ whole genome shotgun (WGS) entry which is preliminary data.</text>
</comment>
<evidence type="ECO:0000256" key="1">
    <source>
        <dbReference type="SAM" id="Coils"/>
    </source>
</evidence>
<evidence type="ECO:0000313" key="3">
    <source>
        <dbReference type="Proteomes" id="UP000217944"/>
    </source>
</evidence>
<gene>
    <name evidence="2" type="ORF">LNAT_P0296</name>
</gene>
<reference evidence="2 3" key="1">
    <citation type="journal article" date="2017" name="Syst. Appl. Microbiol.">
        <title>Lebetimonas natsushimae sp. nov., a novel strictly anaerobic, moderately thermophilic chemoautotroph isolated from a deep-sea hydrothermal vent polychaete nest in the Mid-Okinawa Trough.</title>
        <authorList>
            <person name="Nagata R."/>
            <person name="Takaki Y."/>
            <person name="Tame A."/>
            <person name="Nunoura T."/>
            <person name="Muto H."/>
            <person name="Mino S."/>
            <person name="Sawayama S."/>
            <person name="Takai K."/>
            <person name="Nakagawa S."/>
        </authorList>
    </citation>
    <scope>NUCLEOTIDE SEQUENCE [LARGE SCALE GENOMIC DNA]</scope>
    <source>
        <strain evidence="2 3">HS1857</strain>
    </source>
</reference>
<protein>
    <submittedName>
        <fullName evidence="2">Uncharacterized protein</fullName>
    </submittedName>
</protein>
<dbReference type="AlphaFoldDB" id="A0A292YBX9"/>
<organism evidence="2 3">
    <name type="scientific">Lebetimonas natsushimae</name>
    <dbReference type="NCBI Taxonomy" id="1936991"/>
    <lineage>
        <taxon>Bacteria</taxon>
        <taxon>Pseudomonadati</taxon>
        <taxon>Campylobacterota</taxon>
        <taxon>Epsilonproteobacteria</taxon>
        <taxon>Nautiliales</taxon>
        <taxon>Nautiliaceae</taxon>
        <taxon>Lebetimonas</taxon>
    </lineage>
</organism>
<keyword evidence="1" id="KW-0175">Coiled coil</keyword>
<sequence>MRDIDKVLKNYEIDIEFFDLDSFEDEIIFMPSEIDFLNGHLNEMNKEQKKKFFSLNKQLEKILKNVNPKDDIQEMIVTDIKRSLGILDKELKKLEKKIEKQLDKLELAIKEQNKNK</sequence>
<proteinExistence type="predicted"/>
<dbReference type="OrthoDB" id="9961457at2"/>
<evidence type="ECO:0000313" key="2">
    <source>
        <dbReference type="EMBL" id="GAX87001.1"/>
    </source>
</evidence>
<accession>A0A292YBX9</accession>
<name>A0A292YBX9_9BACT</name>
<dbReference type="EMBL" id="BDME01000001">
    <property type="protein sequence ID" value="GAX87001.1"/>
    <property type="molecule type" value="Genomic_DNA"/>
</dbReference>
<dbReference type="Proteomes" id="UP000217944">
    <property type="component" value="Unassembled WGS sequence"/>
</dbReference>
<feature type="coiled-coil region" evidence="1">
    <location>
        <begin position="77"/>
        <end position="115"/>
    </location>
</feature>